<evidence type="ECO:0000256" key="1">
    <source>
        <dbReference type="ARBA" id="ARBA00004496"/>
    </source>
</evidence>
<reference evidence="5 6" key="1">
    <citation type="submission" date="2016-01" db="EMBL/GenBank/DDBJ databases">
        <title>The new phylogeny of the genus Mycobacterium.</title>
        <authorList>
            <person name="Tarcisio F."/>
            <person name="Conor M."/>
            <person name="Antonella G."/>
            <person name="Elisabetta G."/>
            <person name="Giulia F.S."/>
            <person name="Sara T."/>
            <person name="Anna F."/>
            <person name="Clotilde B."/>
            <person name="Roberto B."/>
            <person name="Veronica D.S."/>
            <person name="Fabio R."/>
            <person name="Monica P."/>
            <person name="Olivier J."/>
            <person name="Enrico T."/>
            <person name="Nicola S."/>
        </authorList>
    </citation>
    <scope>NUCLEOTIDE SEQUENCE [LARGE SCALE GENOMIC DNA]</scope>
    <source>
        <strain evidence="5 6">DSM 44166</strain>
    </source>
</reference>
<evidence type="ECO:0000256" key="2">
    <source>
        <dbReference type="ARBA" id="ARBA00006411"/>
    </source>
</evidence>
<dbReference type="RefSeq" id="WP_085672704.1">
    <property type="nucleotide sequence ID" value="NZ_JACKRU010000897.1"/>
</dbReference>
<evidence type="ECO:0000313" key="5">
    <source>
        <dbReference type="EMBL" id="ORW91637.1"/>
    </source>
</evidence>
<accession>A0A1X2DTY6</accession>
<comment type="caution">
    <text evidence="5">The sequence shown here is derived from an EMBL/GenBank/DDBJ whole genome shotgun (WGS) entry which is preliminary data.</text>
</comment>
<dbReference type="Proteomes" id="UP000193317">
    <property type="component" value="Unassembled WGS sequence"/>
</dbReference>
<evidence type="ECO:0000256" key="4">
    <source>
        <dbReference type="ARBA" id="ARBA00023186"/>
    </source>
</evidence>
<sequence>MLTTTVDGLWALQVLTGIESIAPELGLRPLLPSVEPKHLALAHPVTAELKAAGVVDESHAVDSTVVEWLTVLSRRDVALFLQIRTPGDEEPARVLLARFAQWWVVLERSSDLIRISGAGIANAEGTASAVLNAQIARLCGENTAAPLRPVTLDSDALRAAATSHDGFATFLADQRLDADQLRTLRLATDPGQSAQASIVAIQSGVATGQTRRTHIEGSAVTIIDTPEGRLIAEDVHSAGKKWMIVAPGTKGNIANAINHMLRRLPADQEWHSYRKVV</sequence>
<dbReference type="InterPro" id="IPR025734">
    <property type="entry name" value="EspG"/>
</dbReference>
<keyword evidence="6" id="KW-1185">Reference proteome</keyword>
<gene>
    <name evidence="5" type="ORF">AWC27_10075</name>
</gene>
<organism evidence="5 6">
    <name type="scientific">Mycobacterium szulgai</name>
    <dbReference type="NCBI Taxonomy" id="1787"/>
    <lineage>
        <taxon>Bacteria</taxon>
        <taxon>Bacillati</taxon>
        <taxon>Actinomycetota</taxon>
        <taxon>Actinomycetes</taxon>
        <taxon>Mycobacteriales</taxon>
        <taxon>Mycobacteriaceae</taxon>
        <taxon>Mycobacterium</taxon>
    </lineage>
</organism>
<comment type="subcellular location">
    <subcellularLocation>
        <location evidence="1">Cytoplasm</location>
    </subcellularLocation>
</comment>
<dbReference type="EMBL" id="LQPW01000155">
    <property type="protein sequence ID" value="ORW91637.1"/>
    <property type="molecule type" value="Genomic_DNA"/>
</dbReference>
<proteinExistence type="inferred from homology"/>
<protein>
    <submittedName>
        <fullName evidence="5">Secretion protein EspG</fullName>
    </submittedName>
</protein>
<dbReference type="AlphaFoldDB" id="A0A1X2DTY6"/>
<dbReference type="GO" id="GO:0005737">
    <property type="term" value="C:cytoplasm"/>
    <property type="evidence" value="ECO:0007669"/>
    <property type="project" value="UniProtKB-SubCell"/>
</dbReference>
<evidence type="ECO:0000313" key="6">
    <source>
        <dbReference type="Proteomes" id="UP000193317"/>
    </source>
</evidence>
<name>A0A1X2DTY6_MYCSZ</name>
<dbReference type="Pfam" id="PF14011">
    <property type="entry name" value="ESX-1_EspG"/>
    <property type="match status" value="1"/>
</dbReference>
<dbReference type="OrthoDB" id="4741091at2"/>
<keyword evidence="4" id="KW-0143">Chaperone</keyword>
<evidence type="ECO:0000256" key="3">
    <source>
        <dbReference type="ARBA" id="ARBA00022490"/>
    </source>
</evidence>
<comment type="similarity">
    <text evidence="2">Belongs to the EspG family.</text>
</comment>
<keyword evidence="3" id="KW-0963">Cytoplasm</keyword>
<dbReference type="STRING" id="1787.A5725_09230"/>